<proteinExistence type="predicted"/>
<dbReference type="EMBL" id="JBGBPQ010000016">
    <property type="protein sequence ID" value="KAL1508261.1"/>
    <property type="molecule type" value="Genomic_DNA"/>
</dbReference>
<feature type="compositionally biased region" description="Basic and acidic residues" evidence="1">
    <location>
        <begin position="67"/>
        <end position="77"/>
    </location>
</feature>
<gene>
    <name evidence="2" type="ORF">AB1Y20_004378</name>
</gene>
<reference evidence="2 3" key="1">
    <citation type="journal article" date="2024" name="Science">
        <title>Giant polyketide synthase enzymes in the biosynthesis of giant marine polyether toxins.</title>
        <authorList>
            <person name="Fallon T.R."/>
            <person name="Shende V.V."/>
            <person name="Wierzbicki I.H."/>
            <person name="Pendleton A.L."/>
            <person name="Watervoot N.F."/>
            <person name="Auber R.P."/>
            <person name="Gonzalez D.J."/>
            <person name="Wisecaver J.H."/>
            <person name="Moore B.S."/>
        </authorList>
    </citation>
    <scope>NUCLEOTIDE SEQUENCE [LARGE SCALE GENOMIC DNA]</scope>
    <source>
        <strain evidence="2 3">12B1</strain>
    </source>
</reference>
<feature type="compositionally biased region" description="Basic and acidic residues" evidence="1">
    <location>
        <begin position="97"/>
        <end position="109"/>
    </location>
</feature>
<name>A0AB34IW72_PRYPA</name>
<evidence type="ECO:0000256" key="1">
    <source>
        <dbReference type="SAM" id="MobiDB-lite"/>
    </source>
</evidence>
<feature type="compositionally biased region" description="Basic and acidic residues" evidence="1">
    <location>
        <begin position="1"/>
        <end position="10"/>
    </location>
</feature>
<protein>
    <submittedName>
        <fullName evidence="2">Uncharacterized protein</fullName>
    </submittedName>
</protein>
<feature type="compositionally biased region" description="Basic residues" evidence="1">
    <location>
        <begin position="110"/>
        <end position="122"/>
    </location>
</feature>
<evidence type="ECO:0000313" key="2">
    <source>
        <dbReference type="EMBL" id="KAL1508261.1"/>
    </source>
</evidence>
<dbReference type="Proteomes" id="UP001515480">
    <property type="component" value="Unassembled WGS sequence"/>
</dbReference>
<sequence>MPPPAEERGGAWRGGEAAGLERVQPPQREDARVAPVEREVHAHRHAARGDPRLARAEGSTRGGGTPPRRERTAEARVARVAPPLRGGAVGGRGAVRGARDERVGGDGEWRHRRRRRRRRRGGGSHAVW</sequence>
<feature type="compositionally biased region" description="Basic and acidic residues" evidence="1">
    <location>
        <begin position="27"/>
        <end position="40"/>
    </location>
</feature>
<accession>A0AB34IW72</accession>
<dbReference type="AlphaFoldDB" id="A0AB34IW72"/>
<comment type="caution">
    <text evidence="2">The sequence shown here is derived from an EMBL/GenBank/DDBJ whole genome shotgun (WGS) entry which is preliminary data.</text>
</comment>
<organism evidence="2 3">
    <name type="scientific">Prymnesium parvum</name>
    <name type="common">Toxic golden alga</name>
    <dbReference type="NCBI Taxonomy" id="97485"/>
    <lineage>
        <taxon>Eukaryota</taxon>
        <taxon>Haptista</taxon>
        <taxon>Haptophyta</taxon>
        <taxon>Prymnesiophyceae</taxon>
        <taxon>Prymnesiales</taxon>
        <taxon>Prymnesiaceae</taxon>
        <taxon>Prymnesium</taxon>
    </lineage>
</organism>
<keyword evidence="3" id="KW-1185">Reference proteome</keyword>
<feature type="region of interest" description="Disordered" evidence="1">
    <location>
        <begin position="1"/>
        <end position="128"/>
    </location>
</feature>
<evidence type="ECO:0000313" key="3">
    <source>
        <dbReference type="Proteomes" id="UP001515480"/>
    </source>
</evidence>